<organism evidence="1 2">
    <name type="scientific">Thalassomonas haliotis</name>
    <dbReference type="NCBI Taxonomy" id="485448"/>
    <lineage>
        <taxon>Bacteria</taxon>
        <taxon>Pseudomonadati</taxon>
        <taxon>Pseudomonadota</taxon>
        <taxon>Gammaproteobacteria</taxon>
        <taxon>Alteromonadales</taxon>
        <taxon>Colwelliaceae</taxon>
        <taxon>Thalassomonas</taxon>
    </lineage>
</organism>
<gene>
    <name evidence="1" type="ORF">H3N35_26790</name>
</gene>
<protein>
    <submittedName>
        <fullName evidence="1">Uncharacterized protein</fullName>
    </submittedName>
</protein>
<keyword evidence="2" id="KW-1185">Reference proteome</keyword>
<dbReference type="Proteomes" id="UP001215231">
    <property type="component" value="Chromosome"/>
</dbReference>
<dbReference type="EMBL" id="CP059693">
    <property type="protein sequence ID" value="WDE11757.1"/>
    <property type="molecule type" value="Genomic_DNA"/>
</dbReference>
<sequence length="160" mass="18560">MGYLYQDDELIGMLVTMVTGRQNEGISLEQILAESGMAGVSIYSRVETRAKVLYCLGLALTPHGQLEDALVDFIADHVVFRWSELRYRFKSDAELEIEALLHQLNYTSRYMEQEQEYVWAPKRMWATTINKLLQGRQPLGDQAYFEYLSNKLSRRAHYAL</sequence>
<name>A0ABY7VGF9_9GAMM</name>
<reference evidence="1 2" key="1">
    <citation type="journal article" date="2022" name="Mar. Drugs">
        <title>Bioassay-Guided Fractionation Leads to the Detection of Cholic Acid Generated by the Rare Thalassomonas sp.</title>
        <authorList>
            <person name="Pheiffer F."/>
            <person name="Schneider Y.K."/>
            <person name="Hansen E.H."/>
            <person name="Andersen J.H."/>
            <person name="Isaksson J."/>
            <person name="Busche T."/>
            <person name="R C."/>
            <person name="Kalinowski J."/>
            <person name="Zyl L.V."/>
            <person name="Trindade M."/>
        </authorList>
    </citation>
    <scope>NUCLEOTIDE SEQUENCE [LARGE SCALE GENOMIC DNA]</scope>
    <source>
        <strain evidence="1 2">A5K-61T</strain>
    </source>
</reference>
<accession>A0ABY7VGF9</accession>
<dbReference type="RefSeq" id="WP_274051937.1">
    <property type="nucleotide sequence ID" value="NZ_CP059693.1"/>
</dbReference>
<evidence type="ECO:0000313" key="2">
    <source>
        <dbReference type="Proteomes" id="UP001215231"/>
    </source>
</evidence>
<evidence type="ECO:0000313" key="1">
    <source>
        <dbReference type="EMBL" id="WDE11757.1"/>
    </source>
</evidence>
<proteinExistence type="predicted"/>